<comment type="caution">
    <text evidence="1">The sequence shown here is derived from an EMBL/GenBank/DDBJ whole genome shotgun (WGS) entry which is preliminary data.</text>
</comment>
<dbReference type="Proteomes" id="UP000287385">
    <property type="component" value="Unassembled WGS sequence"/>
</dbReference>
<keyword evidence="2" id="KW-1185">Reference proteome</keyword>
<accession>A0A401X9B1</accession>
<name>A0A401X9B1_ACEPA</name>
<proteinExistence type="predicted"/>
<evidence type="ECO:0000313" key="2">
    <source>
        <dbReference type="Proteomes" id="UP000287385"/>
    </source>
</evidence>
<dbReference type="AlphaFoldDB" id="A0A401X9B1"/>
<protein>
    <submittedName>
        <fullName evidence="1">Uncharacterized protein</fullName>
    </submittedName>
</protein>
<organism evidence="1 2">
    <name type="scientific">Acetobacter pasteurianus NBRC 3278</name>
    <dbReference type="NCBI Taxonomy" id="1226660"/>
    <lineage>
        <taxon>Bacteria</taxon>
        <taxon>Pseudomonadati</taxon>
        <taxon>Pseudomonadota</taxon>
        <taxon>Alphaproteobacteria</taxon>
        <taxon>Acetobacterales</taxon>
        <taxon>Acetobacteraceae</taxon>
        <taxon>Acetobacter</taxon>
    </lineage>
</organism>
<reference evidence="1 2" key="1">
    <citation type="submission" date="2016-06" db="EMBL/GenBank/DDBJ databases">
        <title>Acetobacter pasteurianus NBRC 3278 whole genome sequencing project.</title>
        <authorList>
            <person name="Matsutani M."/>
            <person name="Shiwa Y."/>
            <person name="Okamoto-Kainuma A."/>
            <person name="Ishikawa M."/>
            <person name="Koizumi Y."/>
            <person name="Yoshikawa H."/>
            <person name="Yakushi T."/>
            <person name="Matsushita K."/>
        </authorList>
    </citation>
    <scope>NUCLEOTIDE SEQUENCE [LARGE SCALE GENOMIC DNA]</scope>
    <source>
        <strain evidence="1 2">NBRC 3278</strain>
    </source>
</reference>
<sequence length="151" mass="17239">MAEDQEKPTTERRIHVLPVELLDRIRAYQADNNIPSEVEAVRRLLSEALQARDSIDDIMKQVAAQFKIDRDLRNIAKEVLTGHTRVNRLEIEDNCVRFGMRTGDAGSISKDGTMQVGTVDDEGYFRLGENWPRARSWTDSPAPELDEEIPF</sequence>
<dbReference type="EMBL" id="BDEV01000220">
    <property type="protein sequence ID" value="GCD64406.1"/>
    <property type="molecule type" value="Genomic_DNA"/>
</dbReference>
<evidence type="ECO:0000313" key="1">
    <source>
        <dbReference type="EMBL" id="GCD64406.1"/>
    </source>
</evidence>
<gene>
    <name evidence="1" type="ORF">NBRC3278_3499</name>
</gene>